<organism evidence="2 3">
    <name type="scientific">Portunus trituberculatus</name>
    <name type="common">Swimming crab</name>
    <name type="synonym">Neptunus trituberculatus</name>
    <dbReference type="NCBI Taxonomy" id="210409"/>
    <lineage>
        <taxon>Eukaryota</taxon>
        <taxon>Metazoa</taxon>
        <taxon>Ecdysozoa</taxon>
        <taxon>Arthropoda</taxon>
        <taxon>Crustacea</taxon>
        <taxon>Multicrustacea</taxon>
        <taxon>Malacostraca</taxon>
        <taxon>Eumalacostraca</taxon>
        <taxon>Eucarida</taxon>
        <taxon>Decapoda</taxon>
        <taxon>Pleocyemata</taxon>
        <taxon>Brachyura</taxon>
        <taxon>Eubrachyura</taxon>
        <taxon>Portunoidea</taxon>
        <taxon>Portunidae</taxon>
        <taxon>Portuninae</taxon>
        <taxon>Portunus</taxon>
    </lineage>
</organism>
<name>A0A5B7DM82_PORTR</name>
<accession>A0A5B7DM82</accession>
<feature type="compositionally biased region" description="Basic and acidic residues" evidence="1">
    <location>
        <begin position="7"/>
        <end position="22"/>
    </location>
</feature>
<dbReference type="EMBL" id="VSRR010001050">
    <property type="protein sequence ID" value="MPC22086.1"/>
    <property type="molecule type" value="Genomic_DNA"/>
</dbReference>
<reference evidence="2 3" key="1">
    <citation type="submission" date="2019-05" db="EMBL/GenBank/DDBJ databases">
        <title>Another draft genome of Portunus trituberculatus and its Hox gene families provides insights of decapod evolution.</title>
        <authorList>
            <person name="Jeong J.-H."/>
            <person name="Song I."/>
            <person name="Kim S."/>
            <person name="Choi T."/>
            <person name="Kim D."/>
            <person name="Ryu S."/>
            <person name="Kim W."/>
        </authorList>
    </citation>
    <scope>NUCLEOTIDE SEQUENCE [LARGE SCALE GENOMIC DNA]</scope>
    <source>
        <tissue evidence="2">Muscle</tissue>
    </source>
</reference>
<evidence type="ECO:0000313" key="3">
    <source>
        <dbReference type="Proteomes" id="UP000324222"/>
    </source>
</evidence>
<keyword evidence="3" id="KW-1185">Reference proteome</keyword>
<evidence type="ECO:0000313" key="2">
    <source>
        <dbReference type="EMBL" id="MPC22086.1"/>
    </source>
</evidence>
<feature type="region of interest" description="Disordered" evidence="1">
    <location>
        <begin position="1"/>
        <end position="35"/>
    </location>
</feature>
<dbReference type="AlphaFoldDB" id="A0A5B7DM82"/>
<evidence type="ECO:0000256" key="1">
    <source>
        <dbReference type="SAM" id="MobiDB-lite"/>
    </source>
</evidence>
<comment type="caution">
    <text evidence="2">The sequence shown here is derived from an EMBL/GenBank/DDBJ whole genome shotgun (WGS) entry which is preliminary data.</text>
</comment>
<dbReference type="Proteomes" id="UP000324222">
    <property type="component" value="Unassembled WGS sequence"/>
</dbReference>
<proteinExistence type="predicted"/>
<gene>
    <name evidence="2" type="ORF">E2C01_015092</name>
</gene>
<sequence length="125" mass="13691">MQESLATDDHIQTDKHPAEPRLTHAPQSSARQDPAPVGMIFRGKAMGGFIPRCSGAYYKAKYSTHMSVFPQPGRSAVYGTVKLIRGYVLPEGGEGAPQEVLWLDVKRPLCRLRRPPGSAAPSLNY</sequence>
<protein>
    <submittedName>
        <fullName evidence="2">Uncharacterized protein</fullName>
    </submittedName>
</protein>